<feature type="compositionally biased region" description="Basic and acidic residues" evidence="1">
    <location>
        <begin position="113"/>
        <end position="122"/>
    </location>
</feature>
<evidence type="ECO:0000256" key="1">
    <source>
        <dbReference type="SAM" id="MobiDB-lite"/>
    </source>
</evidence>
<keyword evidence="3" id="KW-1185">Reference proteome</keyword>
<proteinExistence type="predicted"/>
<feature type="region of interest" description="Disordered" evidence="1">
    <location>
        <begin position="85"/>
        <end position="122"/>
    </location>
</feature>
<name>A0A9P6XRC9_9FUNG</name>
<organism evidence="2 3">
    <name type="scientific">Rhizopus delemar</name>
    <dbReference type="NCBI Taxonomy" id="936053"/>
    <lineage>
        <taxon>Eukaryota</taxon>
        <taxon>Fungi</taxon>
        <taxon>Fungi incertae sedis</taxon>
        <taxon>Mucoromycota</taxon>
        <taxon>Mucoromycotina</taxon>
        <taxon>Mucoromycetes</taxon>
        <taxon>Mucorales</taxon>
        <taxon>Mucorineae</taxon>
        <taxon>Rhizopodaceae</taxon>
        <taxon>Rhizopus</taxon>
    </lineage>
</organism>
<dbReference type="EMBL" id="JAANIU010011837">
    <property type="protein sequence ID" value="KAG1530786.1"/>
    <property type="molecule type" value="Genomic_DNA"/>
</dbReference>
<evidence type="ECO:0000313" key="3">
    <source>
        <dbReference type="Proteomes" id="UP000740926"/>
    </source>
</evidence>
<gene>
    <name evidence="2" type="ORF">G6F50_017087</name>
</gene>
<protein>
    <submittedName>
        <fullName evidence="2">Uncharacterized protein</fullName>
    </submittedName>
</protein>
<dbReference type="AlphaFoldDB" id="A0A9P6XRC9"/>
<dbReference type="Proteomes" id="UP000740926">
    <property type="component" value="Unassembled WGS sequence"/>
</dbReference>
<sequence>MATTIENYFQPGWRAPQPPCPACEWKGSSRGMEMELDEDATEYDCPVCENPLLVVLHPDMAQVQAAAAEGNAEAQEQLDIIASFPRPQRSRRPRNSHGPFHVALAAAAGPADDDGRSIRRGR</sequence>
<reference evidence="2 3" key="1">
    <citation type="journal article" date="2020" name="Microb. Genom.">
        <title>Genetic diversity of clinical and environmental Mucorales isolates obtained from an investigation of mucormycosis cases among solid organ transplant recipients.</title>
        <authorList>
            <person name="Nguyen M.H."/>
            <person name="Kaul D."/>
            <person name="Muto C."/>
            <person name="Cheng S.J."/>
            <person name="Richter R.A."/>
            <person name="Bruno V.M."/>
            <person name="Liu G."/>
            <person name="Beyhan S."/>
            <person name="Sundermann A.J."/>
            <person name="Mounaud S."/>
            <person name="Pasculle A.W."/>
            <person name="Nierman W.C."/>
            <person name="Driscoll E."/>
            <person name="Cumbie R."/>
            <person name="Clancy C.J."/>
            <person name="Dupont C.L."/>
        </authorList>
    </citation>
    <scope>NUCLEOTIDE SEQUENCE [LARGE SCALE GENOMIC DNA]</scope>
    <source>
        <strain evidence="2 3">GL24</strain>
    </source>
</reference>
<accession>A0A9P6XRC9</accession>
<evidence type="ECO:0000313" key="2">
    <source>
        <dbReference type="EMBL" id="KAG1530786.1"/>
    </source>
</evidence>
<comment type="caution">
    <text evidence="2">The sequence shown here is derived from an EMBL/GenBank/DDBJ whole genome shotgun (WGS) entry which is preliminary data.</text>
</comment>